<organism evidence="4 5">
    <name type="scientific">Roseburia yibonii</name>
    <dbReference type="NCBI Taxonomy" id="2763063"/>
    <lineage>
        <taxon>Bacteria</taxon>
        <taxon>Bacillati</taxon>
        <taxon>Bacillota</taxon>
        <taxon>Clostridia</taxon>
        <taxon>Lachnospirales</taxon>
        <taxon>Lachnospiraceae</taxon>
        <taxon>Roseburia</taxon>
    </lineage>
</organism>
<dbReference type="PANTHER" id="PTHR43479:SF11">
    <property type="entry name" value="ACREF_ENVCD OPERON REPRESSOR-RELATED"/>
    <property type="match status" value="1"/>
</dbReference>
<name>A0ABR7IC59_9FIRM</name>
<evidence type="ECO:0000313" key="5">
    <source>
        <dbReference type="Proteomes" id="UP000621540"/>
    </source>
</evidence>
<dbReference type="Gene3D" id="1.10.357.10">
    <property type="entry name" value="Tetracycline Repressor, domain 2"/>
    <property type="match status" value="1"/>
</dbReference>
<comment type="caution">
    <text evidence="4">The sequence shown here is derived from an EMBL/GenBank/DDBJ whole genome shotgun (WGS) entry which is preliminary data.</text>
</comment>
<dbReference type="Proteomes" id="UP000621540">
    <property type="component" value="Unassembled WGS sequence"/>
</dbReference>
<dbReference type="Gene3D" id="1.10.10.60">
    <property type="entry name" value="Homeodomain-like"/>
    <property type="match status" value="1"/>
</dbReference>
<reference evidence="4 5" key="1">
    <citation type="submission" date="2020-08" db="EMBL/GenBank/DDBJ databases">
        <title>Genome public.</title>
        <authorList>
            <person name="Liu C."/>
            <person name="Sun Q."/>
        </authorList>
    </citation>
    <scope>NUCLEOTIDE SEQUENCE [LARGE SCALE GENOMIC DNA]</scope>
    <source>
        <strain evidence="4 5">BX0805</strain>
    </source>
</reference>
<accession>A0ABR7IC59</accession>
<feature type="DNA-binding region" description="H-T-H motif" evidence="2">
    <location>
        <begin position="34"/>
        <end position="53"/>
    </location>
</feature>
<evidence type="ECO:0000259" key="3">
    <source>
        <dbReference type="PROSITE" id="PS50977"/>
    </source>
</evidence>
<dbReference type="EMBL" id="JACOQH010000008">
    <property type="protein sequence ID" value="MBC5754461.1"/>
    <property type="molecule type" value="Genomic_DNA"/>
</dbReference>
<dbReference type="InterPro" id="IPR050624">
    <property type="entry name" value="HTH-type_Tx_Regulator"/>
</dbReference>
<dbReference type="PRINTS" id="PR00455">
    <property type="entry name" value="HTHTETR"/>
</dbReference>
<dbReference type="PANTHER" id="PTHR43479">
    <property type="entry name" value="ACREF/ENVCD OPERON REPRESSOR-RELATED"/>
    <property type="match status" value="1"/>
</dbReference>
<keyword evidence="1 2" id="KW-0238">DNA-binding</keyword>
<dbReference type="InterPro" id="IPR009057">
    <property type="entry name" value="Homeodomain-like_sf"/>
</dbReference>
<protein>
    <submittedName>
        <fullName evidence="4">TetR/AcrR family transcriptional regulator</fullName>
    </submittedName>
</protein>
<evidence type="ECO:0000313" key="4">
    <source>
        <dbReference type="EMBL" id="MBC5754461.1"/>
    </source>
</evidence>
<evidence type="ECO:0000256" key="2">
    <source>
        <dbReference type="PROSITE-ProRule" id="PRU00335"/>
    </source>
</evidence>
<feature type="domain" description="HTH tetR-type" evidence="3">
    <location>
        <begin position="11"/>
        <end position="71"/>
    </location>
</feature>
<gene>
    <name evidence="4" type="ORF">H8Z76_10635</name>
</gene>
<dbReference type="Pfam" id="PF00440">
    <property type="entry name" value="TetR_N"/>
    <property type="match status" value="1"/>
</dbReference>
<evidence type="ECO:0000256" key="1">
    <source>
        <dbReference type="ARBA" id="ARBA00023125"/>
    </source>
</evidence>
<dbReference type="PROSITE" id="PS50977">
    <property type="entry name" value="HTH_TETR_2"/>
    <property type="match status" value="1"/>
</dbReference>
<sequence length="212" mass="24700">MPGKKKESLTRFNRENIIQSARALFESRGIEKTAVDDIAKEADCSKSTLYVYFKSKEEILQTILLEQMEQLLSLLKENIEKEGKFRDNYHAVCKAMADYEKKYPIYFSCMLEKIELPEGQEKPDAPDVRWQIYETGEALNEEVIVLLKKGEQESVLKKGMDPVLTAMFFWSGISEIIRFSGQKEQYLKRRMNMSREAYMDYAFSLLLESILA</sequence>
<keyword evidence="5" id="KW-1185">Reference proteome</keyword>
<dbReference type="RefSeq" id="WP_186982465.1">
    <property type="nucleotide sequence ID" value="NZ_JACOQH010000008.1"/>
</dbReference>
<proteinExistence type="predicted"/>
<dbReference type="InterPro" id="IPR001647">
    <property type="entry name" value="HTH_TetR"/>
</dbReference>
<dbReference type="SUPFAM" id="SSF46689">
    <property type="entry name" value="Homeodomain-like"/>
    <property type="match status" value="1"/>
</dbReference>